<dbReference type="PRINTS" id="PR00813">
    <property type="entry name" value="BCTERIALGSPG"/>
</dbReference>
<dbReference type="PROSITE" id="PS00409">
    <property type="entry name" value="PROKAR_NTER_METHYL"/>
    <property type="match status" value="1"/>
</dbReference>
<evidence type="ECO:0000256" key="1">
    <source>
        <dbReference type="ARBA" id="ARBA00011156"/>
    </source>
</evidence>
<comment type="subunit">
    <text evidence="1">The pili are polar flexible filaments of about 5.4 nanometers diameter and 2.5 micrometers average length; they consist of only a single polypeptide chain arranged in a helical configuration of five subunits per turn in the assembled pilus.</text>
</comment>
<keyword evidence="3" id="KW-0812">Transmembrane</keyword>
<dbReference type="GO" id="GO:0015628">
    <property type="term" value="P:protein secretion by the type II secretion system"/>
    <property type="evidence" value="ECO:0007669"/>
    <property type="project" value="InterPro"/>
</dbReference>
<dbReference type="PANTHER" id="PTHR30093:SF34">
    <property type="entry name" value="PREPILIN PEPTIDASE-DEPENDENT PROTEIN D"/>
    <property type="match status" value="1"/>
</dbReference>
<feature type="transmembrane region" description="Helical" evidence="3">
    <location>
        <begin position="7"/>
        <end position="28"/>
    </location>
</feature>
<dbReference type="PANTHER" id="PTHR30093">
    <property type="entry name" value="GENERAL SECRETION PATHWAY PROTEIN G"/>
    <property type="match status" value="1"/>
</dbReference>
<dbReference type="InterPro" id="IPR001082">
    <property type="entry name" value="Pilin"/>
</dbReference>
<reference evidence="4" key="1">
    <citation type="submission" date="2016-10" db="EMBL/GenBank/DDBJ databases">
        <title>Sequence of Gallionella enrichment culture.</title>
        <authorList>
            <person name="Poehlein A."/>
            <person name="Muehling M."/>
            <person name="Daniel R."/>
        </authorList>
    </citation>
    <scope>NUCLEOTIDE SEQUENCE</scope>
</reference>
<keyword evidence="3" id="KW-0472">Membrane</keyword>
<protein>
    <submittedName>
        <fullName evidence="4">Fimbrial protein</fullName>
    </submittedName>
</protein>
<dbReference type="SUPFAM" id="SSF54523">
    <property type="entry name" value="Pili subunits"/>
    <property type="match status" value="1"/>
</dbReference>
<comment type="caution">
    <text evidence="4">The sequence shown here is derived from an EMBL/GenBank/DDBJ whole genome shotgun (WGS) entry which is preliminary data.</text>
</comment>
<name>A0A1J5QPW2_9ZZZZ</name>
<organism evidence="4">
    <name type="scientific">mine drainage metagenome</name>
    <dbReference type="NCBI Taxonomy" id="410659"/>
    <lineage>
        <taxon>unclassified sequences</taxon>
        <taxon>metagenomes</taxon>
        <taxon>ecological metagenomes</taxon>
    </lineage>
</organism>
<dbReference type="Pfam" id="PF07963">
    <property type="entry name" value="N_methyl"/>
    <property type="match status" value="1"/>
</dbReference>
<dbReference type="Gene3D" id="3.30.700.10">
    <property type="entry name" value="Glycoprotein, Type 4 Pilin"/>
    <property type="match status" value="1"/>
</dbReference>
<proteinExistence type="predicted"/>
<dbReference type="InterPro" id="IPR045584">
    <property type="entry name" value="Pilin-like"/>
</dbReference>
<dbReference type="AlphaFoldDB" id="A0A1J5QPW2"/>
<dbReference type="GO" id="GO:0007155">
    <property type="term" value="P:cell adhesion"/>
    <property type="evidence" value="ECO:0007669"/>
    <property type="project" value="InterPro"/>
</dbReference>
<dbReference type="Pfam" id="PF00114">
    <property type="entry name" value="Pilin"/>
    <property type="match status" value="1"/>
</dbReference>
<dbReference type="GO" id="GO:0015627">
    <property type="term" value="C:type II protein secretion system complex"/>
    <property type="evidence" value="ECO:0007669"/>
    <property type="project" value="InterPro"/>
</dbReference>
<accession>A0A1J5QPW2</accession>
<evidence type="ECO:0000256" key="3">
    <source>
        <dbReference type="SAM" id="Phobius"/>
    </source>
</evidence>
<sequence length="145" mass="14775">MKSMQKGFTLIELMIVVAIIGILAAIALPQYQDYVTRAKLSKVVTAVEPIKTAVAMYAQEHAGSFPAAASDWTGLGLSAAPAATTEVSGITVTAATGAIVATLTGIGTGYDTSTVTFTPTVNSSSLSWAATCSYASAQSTKVFGC</sequence>
<dbReference type="NCBIfam" id="TIGR02532">
    <property type="entry name" value="IV_pilin_GFxxxE"/>
    <property type="match status" value="1"/>
</dbReference>
<dbReference type="GO" id="GO:0009289">
    <property type="term" value="C:pilus"/>
    <property type="evidence" value="ECO:0007669"/>
    <property type="project" value="InterPro"/>
</dbReference>
<gene>
    <name evidence="4" type="primary">pilE_14</name>
    <name evidence="4" type="ORF">GALL_327340</name>
</gene>
<keyword evidence="2" id="KW-0488">Methylation</keyword>
<dbReference type="InterPro" id="IPR000983">
    <property type="entry name" value="Bac_GSPG_pilin"/>
</dbReference>
<dbReference type="InterPro" id="IPR012902">
    <property type="entry name" value="N_methyl_site"/>
</dbReference>
<evidence type="ECO:0000256" key="2">
    <source>
        <dbReference type="ARBA" id="ARBA00022481"/>
    </source>
</evidence>
<keyword evidence="3" id="KW-1133">Transmembrane helix</keyword>
<dbReference type="EMBL" id="MLJW01000545">
    <property type="protein sequence ID" value="OIQ85424.1"/>
    <property type="molecule type" value="Genomic_DNA"/>
</dbReference>
<evidence type="ECO:0000313" key="4">
    <source>
        <dbReference type="EMBL" id="OIQ85424.1"/>
    </source>
</evidence>